<dbReference type="RefSeq" id="WP_123040159.1">
    <property type="nucleotide sequence ID" value="NZ_CP033433.1"/>
</dbReference>
<dbReference type="Pfam" id="PF04299">
    <property type="entry name" value="FMN_bind_2"/>
    <property type="match status" value="1"/>
</dbReference>
<evidence type="ECO:0000313" key="2">
    <source>
        <dbReference type="Proteomes" id="UP000269097"/>
    </source>
</evidence>
<evidence type="ECO:0000313" key="1">
    <source>
        <dbReference type="EMBL" id="AYQ72099.1"/>
    </source>
</evidence>
<keyword evidence="2" id="KW-1185">Reference proteome</keyword>
<dbReference type="PANTHER" id="PTHR35802">
    <property type="entry name" value="PROTEASE SYNTHASE AND SPORULATION PROTEIN PAI 2"/>
    <property type="match status" value="1"/>
</dbReference>
<dbReference type="Proteomes" id="UP000269097">
    <property type="component" value="Chromosome"/>
</dbReference>
<sequence length="203" mass="23037">MYVPKYFAEEDQNTLYDFIDHHGFGVLFSTHDGAPAATHLPLTLDRNSGVLYGHFARQNPQWKDIAGQRALAVFQGPHSYISSSWYETPQSVPTWNYVAVHVYGTVELIEDPAELLACLNDLVKQYEEPGSGYGIDETNLDFVRGLSQGIAGFKLKIDRIEGKWKLSQNHSKERRERVIEQLERIPSDNAKGIAKLMRDTLNQ</sequence>
<accession>A0A3G3JX70</accession>
<dbReference type="KEGG" id="coh:EAV92_05655"/>
<dbReference type="InterPro" id="IPR012349">
    <property type="entry name" value="Split_barrel_FMN-bd"/>
</dbReference>
<dbReference type="AlphaFoldDB" id="A0A3G3JX70"/>
<dbReference type="PANTHER" id="PTHR35802:SF1">
    <property type="entry name" value="PROTEASE SYNTHASE AND SPORULATION PROTEIN PAI 2"/>
    <property type="match status" value="1"/>
</dbReference>
<dbReference type="InterPro" id="IPR007396">
    <property type="entry name" value="TR_PAI2-type"/>
</dbReference>
<dbReference type="EMBL" id="CP033433">
    <property type="protein sequence ID" value="AYQ72099.1"/>
    <property type="molecule type" value="Genomic_DNA"/>
</dbReference>
<dbReference type="PIRSF" id="PIRSF010372">
    <property type="entry name" value="PaiB"/>
    <property type="match status" value="1"/>
</dbReference>
<proteinExistence type="predicted"/>
<reference evidence="1 2" key="1">
    <citation type="submission" date="2018-10" db="EMBL/GenBank/DDBJ databases">
        <title>Genome Sequence of Cohnella sp.</title>
        <authorList>
            <person name="Srinivasan S."/>
            <person name="Kim M.K."/>
        </authorList>
    </citation>
    <scope>NUCLEOTIDE SEQUENCE [LARGE SCALE GENOMIC DNA]</scope>
    <source>
        <strain evidence="1 2">18JY8-7</strain>
    </source>
</reference>
<name>A0A3G3JX70_9BACL</name>
<dbReference type="SUPFAM" id="SSF50475">
    <property type="entry name" value="FMN-binding split barrel"/>
    <property type="match status" value="1"/>
</dbReference>
<organism evidence="1 2">
    <name type="scientific">Cohnella candidum</name>
    <dbReference type="NCBI Taxonomy" id="2674991"/>
    <lineage>
        <taxon>Bacteria</taxon>
        <taxon>Bacillati</taxon>
        <taxon>Bacillota</taxon>
        <taxon>Bacilli</taxon>
        <taxon>Bacillales</taxon>
        <taxon>Paenibacillaceae</taxon>
        <taxon>Cohnella</taxon>
    </lineage>
</organism>
<dbReference type="Gene3D" id="2.30.110.10">
    <property type="entry name" value="Electron Transport, Fmn-binding Protein, Chain A"/>
    <property type="match status" value="1"/>
</dbReference>
<protein>
    <submittedName>
        <fullName evidence="1">FMN-binding negative transcriptional regulator</fullName>
    </submittedName>
</protein>
<gene>
    <name evidence="1" type="ORF">EAV92_05655</name>
</gene>